<protein>
    <recommendedName>
        <fullName evidence="1">DUF6817 domain-containing protein</fullName>
    </recommendedName>
</protein>
<name>A0ABZ2K7N6_9BACT</name>
<evidence type="ECO:0000259" key="1">
    <source>
        <dbReference type="Pfam" id="PF20680"/>
    </source>
</evidence>
<proteinExistence type="predicted"/>
<sequence>MDRRAFLQLLSYVSIVGCAGSKGNDGEEGTATEAEVNATIERRIAENLDADTFVAVLTSNPNILRRAAAVAGGYRAALQNAAALDEFNQRRVRALQRLRAADLEPKVKMFMLNLQLEKVDHSVAMCMDHFVGVYEILRQWGHPDEVAFVGLFHAIYGTEYNVIDLLDYNSPADRARVARMVGAKTDRWIALYGLMNACHFAFGTRDAGAPVTRVDFFEPARGISNELSREDFSALAELQVANAYEPYVATGQSRELGIARKLIPLRDYLSSGGKAAIDDVLEAFPTSSNEESGCVAAPSAQ</sequence>
<dbReference type="PROSITE" id="PS51257">
    <property type="entry name" value="PROKAR_LIPOPROTEIN"/>
    <property type="match status" value="1"/>
</dbReference>
<feature type="domain" description="DUF6817" evidence="1">
    <location>
        <begin position="114"/>
        <end position="195"/>
    </location>
</feature>
<organism evidence="2 3">
    <name type="scientific">Pendulispora brunnea</name>
    <dbReference type="NCBI Taxonomy" id="2905690"/>
    <lineage>
        <taxon>Bacteria</taxon>
        <taxon>Pseudomonadati</taxon>
        <taxon>Myxococcota</taxon>
        <taxon>Myxococcia</taxon>
        <taxon>Myxococcales</taxon>
        <taxon>Sorangiineae</taxon>
        <taxon>Pendulisporaceae</taxon>
        <taxon>Pendulispora</taxon>
    </lineage>
</organism>
<dbReference type="EMBL" id="CP089982">
    <property type="protein sequence ID" value="WXA93565.1"/>
    <property type="molecule type" value="Genomic_DNA"/>
</dbReference>
<evidence type="ECO:0000313" key="2">
    <source>
        <dbReference type="EMBL" id="WXA93565.1"/>
    </source>
</evidence>
<dbReference type="RefSeq" id="WP_394844165.1">
    <property type="nucleotide sequence ID" value="NZ_CP089982.1"/>
</dbReference>
<reference evidence="2 3" key="1">
    <citation type="submission" date="2021-12" db="EMBL/GenBank/DDBJ databases">
        <title>Discovery of the Pendulisporaceae a myxobacterial family with distinct sporulation behavior and unique specialized metabolism.</title>
        <authorList>
            <person name="Garcia R."/>
            <person name="Popoff A."/>
            <person name="Bader C.D."/>
            <person name="Loehr J."/>
            <person name="Walesch S."/>
            <person name="Walt C."/>
            <person name="Boldt J."/>
            <person name="Bunk B."/>
            <person name="Haeckl F.J.F.P.J."/>
            <person name="Gunesch A.P."/>
            <person name="Birkelbach J."/>
            <person name="Nuebel U."/>
            <person name="Pietschmann T."/>
            <person name="Bach T."/>
            <person name="Mueller R."/>
        </authorList>
    </citation>
    <scope>NUCLEOTIDE SEQUENCE [LARGE SCALE GENOMIC DNA]</scope>
    <source>
        <strain evidence="2 3">MSr12523</strain>
    </source>
</reference>
<dbReference type="Proteomes" id="UP001379533">
    <property type="component" value="Chromosome"/>
</dbReference>
<evidence type="ECO:0000313" key="3">
    <source>
        <dbReference type="Proteomes" id="UP001379533"/>
    </source>
</evidence>
<accession>A0ABZ2K7N6</accession>
<dbReference type="InterPro" id="IPR049202">
    <property type="entry name" value="DUF6817"/>
</dbReference>
<dbReference type="PANTHER" id="PTHR37391:SF2">
    <property type="entry name" value="E3 UBIQUITIN-PROTEIN LIGASE"/>
    <property type="match status" value="1"/>
</dbReference>
<dbReference type="Pfam" id="PF20680">
    <property type="entry name" value="DUF6817"/>
    <property type="match status" value="1"/>
</dbReference>
<dbReference type="PANTHER" id="PTHR37391">
    <property type="entry name" value="E3 UBIQUITIN-PROTEIN LIGASE"/>
    <property type="match status" value="1"/>
</dbReference>
<gene>
    <name evidence="2" type="ORF">LZC95_44825</name>
</gene>
<keyword evidence="3" id="KW-1185">Reference proteome</keyword>